<reference evidence="3" key="1">
    <citation type="journal article" date="2019" name="Int. J. Syst. Evol. Microbiol.">
        <title>The Global Catalogue of Microorganisms (GCM) 10K type strain sequencing project: providing services to taxonomists for standard genome sequencing and annotation.</title>
        <authorList>
            <consortium name="The Broad Institute Genomics Platform"/>
            <consortium name="The Broad Institute Genome Sequencing Center for Infectious Disease"/>
            <person name="Wu L."/>
            <person name="Ma J."/>
        </authorList>
    </citation>
    <scope>NUCLEOTIDE SEQUENCE [LARGE SCALE GENOMIC DNA]</scope>
    <source>
        <strain evidence="3">JCM 17459</strain>
    </source>
</reference>
<comment type="caution">
    <text evidence="2">The sequence shown here is derived from an EMBL/GenBank/DDBJ whole genome shotgun (WGS) entry which is preliminary data.</text>
</comment>
<organism evidence="2 3">
    <name type="scientific">Georgenia daeguensis</name>
    <dbReference type="NCBI Taxonomy" id="908355"/>
    <lineage>
        <taxon>Bacteria</taxon>
        <taxon>Bacillati</taxon>
        <taxon>Actinomycetota</taxon>
        <taxon>Actinomycetes</taxon>
        <taxon>Micrococcales</taxon>
        <taxon>Bogoriellaceae</taxon>
        <taxon>Georgenia</taxon>
    </lineage>
</organism>
<protein>
    <recommendedName>
        <fullName evidence="4">VOC domain-containing protein</fullName>
    </recommendedName>
</protein>
<dbReference type="Proteomes" id="UP001499841">
    <property type="component" value="Unassembled WGS sequence"/>
</dbReference>
<dbReference type="InterPro" id="IPR029068">
    <property type="entry name" value="Glyas_Bleomycin-R_OHBP_Dase"/>
</dbReference>
<name>A0ABP8ERH4_9MICO</name>
<evidence type="ECO:0008006" key="4">
    <source>
        <dbReference type="Google" id="ProtNLM"/>
    </source>
</evidence>
<dbReference type="EMBL" id="BAABBA010000003">
    <property type="protein sequence ID" value="GAA4286592.1"/>
    <property type="molecule type" value="Genomic_DNA"/>
</dbReference>
<evidence type="ECO:0000313" key="2">
    <source>
        <dbReference type="EMBL" id="GAA4286592.1"/>
    </source>
</evidence>
<feature type="region of interest" description="Disordered" evidence="1">
    <location>
        <begin position="128"/>
        <end position="153"/>
    </location>
</feature>
<evidence type="ECO:0000256" key="1">
    <source>
        <dbReference type="SAM" id="MobiDB-lite"/>
    </source>
</evidence>
<keyword evidence="3" id="KW-1185">Reference proteome</keyword>
<dbReference type="Gene3D" id="3.10.180.10">
    <property type="entry name" value="2,3-Dihydroxybiphenyl 1,2-Dioxygenase, domain 1"/>
    <property type="match status" value="1"/>
</dbReference>
<proteinExistence type="predicted"/>
<accession>A0ABP8ERH4</accession>
<evidence type="ECO:0000313" key="3">
    <source>
        <dbReference type="Proteomes" id="UP001499841"/>
    </source>
</evidence>
<gene>
    <name evidence="2" type="ORF">GCM10022262_09510</name>
</gene>
<sequence length="153" mass="17098">MADQEVGRAPSTVGLTLQVYVPTEEARAARDYYAGIFGRAPEFEPHEDFFEWAPVAGQECWFQVAGRTGAAPLTNRIRFGVEDLAEAVAFLDVRRIPRSEPTQLSGVVAFVDFTDPWGNRLGYYQDLSPAGEQPEYRGSSVNDESQFEPFRKS</sequence>
<dbReference type="SUPFAM" id="SSF54593">
    <property type="entry name" value="Glyoxalase/Bleomycin resistance protein/Dihydroxybiphenyl dioxygenase"/>
    <property type="match status" value="1"/>
</dbReference>